<evidence type="ECO:0008006" key="3">
    <source>
        <dbReference type="Google" id="ProtNLM"/>
    </source>
</evidence>
<keyword evidence="2" id="KW-1185">Reference proteome</keyword>
<dbReference type="Gene3D" id="2.60.120.200">
    <property type="match status" value="1"/>
</dbReference>
<organism evidence="1 2">
    <name type="scientific">Leptospira kobayashii</name>
    <dbReference type="NCBI Taxonomy" id="1917830"/>
    <lineage>
        <taxon>Bacteria</taxon>
        <taxon>Pseudomonadati</taxon>
        <taxon>Spirochaetota</taxon>
        <taxon>Spirochaetia</taxon>
        <taxon>Leptospirales</taxon>
        <taxon>Leptospiraceae</taxon>
        <taxon>Leptospira</taxon>
    </lineage>
</organism>
<dbReference type="InterPro" id="IPR013320">
    <property type="entry name" value="ConA-like_dom_sf"/>
</dbReference>
<dbReference type="SUPFAM" id="SSF49899">
    <property type="entry name" value="Concanavalin A-like lectins/glucanases"/>
    <property type="match status" value="1"/>
</dbReference>
<reference evidence="1 2" key="1">
    <citation type="submission" date="2021-08" db="EMBL/GenBank/DDBJ databases">
        <title>Complete genome sequence of Leptospira kobayashii strain E30.</title>
        <authorList>
            <person name="Nakao R."/>
            <person name="Nakamura S."/>
            <person name="Masuzawa T."/>
            <person name="Koizumi N."/>
        </authorList>
    </citation>
    <scope>NUCLEOTIDE SEQUENCE [LARGE SCALE GENOMIC DNA]</scope>
    <source>
        <strain evidence="1 2">E30</strain>
    </source>
</reference>
<accession>A0ABM7UGM0</accession>
<dbReference type="EMBL" id="AP025028">
    <property type="protein sequence ID" value="BDA77766.1"/>
    <property type="molecule type" value="Genomic_DNA"/>
</dbReference>
<dbReference type="Pfam" id="PF13385">
    <property type="entry name" value="Laminin_G_3"/>
    <property type="match status" value="1"/>
</dbReference>
<gene>
    <name evidence="1" type="ORF">LPTSP3_g06960</name>
</gene>
<evidence type="ECO:0000313" key="2">
    <source>
        <dbReference type="Proteomes" id="UP000245263"/>
    </source>
</evidence>
<protein>
    <recommendedName>
        <fullName evidence="3">Concanavalin A-like lectin/glucanases family protein</fullName>
    </recommendedName>
</protein>
<proteinExistence type="predicted"/>
<name>A0ABM7UGM0_9LEPT</name>
<dbReference type="Proteomes" id="UP000245263">
    <property type="component" value="Chromosome 1"/>
</dbReference>
<dbReference type="Pfam" id="PF05345">
    <property type="entry name" value="He_PIG"/>
    <property type="match status" value="1"/>
</dbReference>
<evidence type="ECO:0000313" key="1">
    <source>
        <dbReference type="EMBL" id="BDA77766.1"/>
    </source>
</evidence>
<sequence>MTPSLAVKVVSCSSSPSLPSGLSIDSQCKISGTPLTLQPKTSYTIIANLSDSSSIQGNIEISINNFLIPSTLSSGLYAWYPLDGNINDMSGNSHDGYFPGGIWPATSGPSYTSGRSNIPNDVATFNGSNQLFASDFVPLCHEDFAIALWIYAGSVTNNKIMGYQDAPSYNPGITLSLNATGRVDFSAFWIAGWGNVDGIIGSSATAISANVWTHIAYVHNGTTRQGNIWVNGVNEGVTSNFGSFAGCTTGTSPNQWWNGTPLNIGYAFPSGFFTGRMDDIWFFKGRQLSASDISTLMGLP</sequence>